<dbReference type="AlphaFoldDB" id="A0AAD5NKG0"/>
<evidence type="ECO:0000256" key="1">
    <source>
        <dbReference type="SAM" id="MobiDB-lite"/>
    </source>
</evidence>
<feature type="compositionally biased region" description="Polar residues" evidence="1">
    <location>
        <begin position="144"/>
        <end position="173"/>
    </location>
</feature>
<gene>
    <name evidence="2" type="ORF">LWI28_023047</name>
</gene>
<evidence type="ECO:0000313" key="3">
    <source>
        <dbReference type="Proteomes" id="UP001064489"/>
    </source>
</evidence>
<organism evidence="2 3">
    <name type="scientific">Acer negundo</name>
    <name type="common">Box elder</name>
    <dbReference type="NCBI Taxonomy" id="4023"/>
    <lineage>
        <taxon>Eukaryota</taxon>
        <taxon>Viridiplantae</taxon>
        <taxon>Streptophyta</taxon>
        <taxon>Embryophyta</taxon>
        <taxon>Tracheophyta</taxon>
        <taxon>Spermatophyta</taxon>
        <taxon>Magnoliopsida</taxon>
        <taxon>eudicotyledons</taxon>
        <taxon>Gunneridae</taxon>
        <taxon>Pentapetalae</taxon>
        <taxon>rosids</taxon>
        <taxon>malvids</taxon>
        <taxon>Sapindales</taxon>
        <taxon>Sapindaceae</taxon>
        <taxon>Hippocastanoideae</taxon>
        <taxon>Acereae</taxon>
        <taxon>Acer</taxon>
    </lineage>
</organism>
<dbReference type="Proteomes" id="UP001064489">
    <property type="component" value="Chromosome 2"/>
</dbReference>
<proteinExistence type="predicted"/>
<dbReference type="EMBL" id="JAJSOW010000106">
    <property type="protein sequence ID" value="KAI9162027.1"/>
    <property type="molecule type" value="Genomic_DNA"/>
</dbReference>
<feature type="region of interest" description="Disordered" evidence="1">
    <location>
        <begin position="111"/>
        <end position="173"/>
    </location>
</feature>
<protein>
    <submittedName>
        <fullName evidence="2">Uncharacterized protein</fullName>
    </submittedName>
</protein>
<feature type="compositionally biased region" description="Basic and acidic residues" evidence="1">
    <location>
        <begin position="111"/>
        <end position="139"/>
    </location>
</feature>
<comment type="caution">
    <text evidence="2">The sequence shown here is derived from an EMBL/GenBank/DDBJ whole genome shotgun (WGS) entry which is preliminary data.</text>
</comment>
<keyword evidence="3" id="KW-1185">Reference proteome</keyword>
<accession>A0AAD5NKG0</accession>
<evidence type="ECO:0000313" key="2">
    <source>
        <dbReference type="EMBL" id="KAI9162027.1"/>
    </source>
</evidence>
<sequence length="173" mass="18872">MEQLKNINSEAAQYVTDAGIERWAPAYSPRKRYKLMSTNIAEAMNNAIKECKELPITGVIDYIKGVLQSWFLDRRTTALKLTTQLTTAADVAIGAKLRAEEAKRAALEAEQKASKEAVDREAAEVSKRISAEASKDEAPGRQMVGSSRTSNAQSKESGANGIEKSQSAGKFYV</sequence>
<name>A0AAD5NKG0_ACENE</name>
<reference evidence="2" key="1">
    <citation type="journal article" date="2022" name="Plant J.">
        <title>Strategies of tolerance reflected in two North American maple genomes.</title>
        <authorList>
            <person name="McEvoy S.L."/>
            <person name="Sezen U.U."/>
            <person name="Trouern-Trend A."/>
            <person name="McMahon S.M."/>
            <person name="Schaberg P.G."/>
            <person name="Yang J."/>
            <person name="Wegrzyn J.L."/>
            <person name="Swenson N.G."/>
        </authorList>
    </citation>
    <scope>NUCLEOTIDE SEQUENCE</scope>
    <source>
        <strain evidence="2">91603</strain>
    </source>
</reference>
<reference evidence="2" key="2">
    <citation type="submission" date="2023-02" db="EMBL/GenBank/DDBJ databases">
        <authorList>
            <person name="Swenson N.G."/>
            <person name="Wegrzyn J.L."/>
            <person name="Mcevoy S.L."/>
        </authorList>
    </citation>
    <scope>NUCLEOTIDE SEQUENCE</scope>
    <source>
        <strain evidence="2">91603</strain>
        <tissue evidence="2">Leaf</tissue>
    </source>
</reference>